<evidence type="ECO:0000256" key="1">
    <source>
        <dbReference type="SAM" id="Phobius"/>
    </source>
</evidence>
<gene>
    <name evidence="2" type="ORF">H7313_04630</name>
</gene>
<keyword evidence="3" id="KW-1185">Reference proteome</keyword>
<evidence type="ECO:0000313" key="2">
    <source>
        <dbReference type="EMBL" id="MBC2888634.1"/>
    </source>
</evidence>
<comment type="caution">
    <text evidence="2">The sequence shown here is derived from an EMBL/GenBank/DDBJ whole genome shotgun (WGS) entry which is preliminary data.</text>
</comment>
<protein>
    <recommendedName>
        <fullName evidence="4">Tetratricopeptide repeat protein</fullName>
    </recommendedName>
</protein>
<keyword evidence="1" id="KW-0472">Membrane</keyword>
<sequence length="292" mass="32223">MRAYERIGEILGDRADEESRAWARRNYTIRVRVAGVAAFAFFMMIMGMSGTPWFVVSTLVLLPLTIVAVFFGVFMRGSVNKGLTRLIDRDCDPLLCGRRTLALLEKDKKNADPRNGLFSYAYALRWQGKWNEAAKLVRDLEDDPDPQSAFLYHNLMAYCAWDKRDLKGLTAEVKALKELSCEGLSKDASAHIAEHVALREMLAKEINGKASKAAAEYSGVADGPQALPAHRVLFSLKAADCLADPAERHARLAYAAENGGTTWCAAEAKKRLEKESRKKLAGAPAEEAPLSS</sequence>
<organism evidence="2 3">
    <name type="scientific">Gordonibacter massiliensis</name>
    <name type="common">ex Traore et al. 2017</name>
    <dbReference type="NCBI Taxonomy" id="1841863"/>
    <lineage>
        <taxon>Bacteria</taxon>
        <taxon>Bacillati</taxon>
        <taxon>Actinomycetota</taxon>
        <taxon>Coriobacteriia</taxon>
        <taxon>Eggerthellales</taxon>
        <taxon>Eggerthellaceae</taxon>
        <taxon>Gordonibacter</taxon>
    </lineage>
</organism>
<dbReference type="Proteomes" id="UP000587396">
    <property type="component" value="Unassembled WGS sequence"/>
</dbReference>
<evidence type="ECO:0008006" key="4">
    <source>
        <dbReference type="Google" id="ProtNLM"/>
    </source>
</evidence>
<feature type="transmembrane region" description="Helical" evidence="1">
    <location>
        <begin position="53"/>
        <end position="75"/>
    </location>
</feature>
<accession>A0A842JAZ2</accession>
<keyword evidence="1" id="KW-1133">Transmembrane helix</keyword>
<name>A0A842JAZ2_9ACTN</name>
<evidence type="ECO:0000313" key="3">
    <source>
        <dbReference type="Proteomes" id="UP000587396"/>
    </source>
</evidence>
<dbReference type="RefSeq" id="WP_185904584.1">
    <property type="nucleotide sequence ID" value="NZ_JACMSE010000002.1"/>
</dbReference>
<dbReference type="EMBL" id="JACMSE010000002">
    <property type="protein sequence ID" value="MBC2888634.1"/>
    <property type="molecule type" value="Genomic_DNA"/>
</dbReference>
<proteinExistence type="predicted"/>
<keyword evidence="1" id="KW-0812">Transmembrane</keyword>
<feature type="transmembrane region" description="Helical" evidence="1">
    <location>
        <begin position="29"/>
        <end position="47"/>
    </location>
</feature>
<reference evidence="2 3" key="1">
    <citation type="submission" date="2020-08" db="EMBL/GenBank/DDBJ databases">
        <authorList>
            <person name="Liu C."/>
            <person name="Sun Q."/>
        </authorList>
    </citation>
    <scope>NUCLEOTIDE SEQUENCE [LARGE SCALE GENOMIC DNA]</scope>
    <source>
        <strain evidence="2 3">N22</strain>
    </source>
</reference>
<dbReference type="AlphaFoldDB" id="A0A842JAZ2"/>